<feature type="domain" description="Bifunctional inhibitor/plant lipid transfer protein/seed storage helical" evidence="6">
    <location>
        <begin position="99"/>
        <end position="183"/>
    </location>
</feature>
<keyword evidence="3" id="KW-1015">Disulfide bond</keyword>
<reference evidence="8" key="1">
    <citation type="submission" date="2024-06" db="EMBL/GenBank/DDBJ databases">
        <authorList>
            <person name="Ryan C."/>
        </authorList>
    </citation>
    <scope>NUCLEOTIDE SEQUENCE [LARGE SCALE GENOMIC DNA]</scope>
</reference>
<evidence type="ECO:0000256" key="3">
    <source>
        <dbReference type="ARBA" id="ARBA00023157"/>
    </source>
</evidence>
<evidence type="ECO:0000256" key="5">
    <source>
        <dbReference type="SAM" id="SignalP"/>
    </source>
</evidence>
<dbReference type="InterPro" id="IPR036312">
    <property type="entry name" value="Bifun_inhib/LTP/seed_sf"/>
</dbReference>
<accession>A0ABC9FQN6</accession>
<evidence type="ECO:0000256" key="2">
    <source>
        <dbReference type="ARBA" id="ARBA00022729"/>
    </source>
</evidence>
<protein>
    <recommendedName>
        <fullName evidence="6">Bifunctional inhibitor/plant lipid transfer protein/seed storage helical domain-containing protein</fullName>
    </recommendedName>
</protein>
<evidence type="ECO:0000259" key="6">
    <source>
        <dbReference type="Pfam" id="PF14368"/>
    </source>
</evidence>
<comment type="similarity">
    <text evidence="1">Belongs to the plant LTP family.</text>
</comment>
<dbReference type="PANTHER" id="PTHR33044">
    <property type="entry name" value="BIFUNCTIONAL INHIBITOR/LIPID-TRANSFER PROTEIN/SEED STORAGE 2S ALBUMIN SUPERFAMILY PROTEIN-RELATED"/>
    <property type="match status" value="1"/>
</dbReference>
<keyword evidence="4" id="KW-0325">Glycoprotein</keyword>
<dbReference type="Proteomes" id="UP001497457">
    <property type="component" value="Chromosome 7b"/>
</dbReference>
<evidence type="ECO:0000256" key="4">
    <source>
        <dbReference type="ARBA" id="ARBA00023180"/>
    </source>
</evidence>
<dbReference type="Pfam" id="PF14368">
    <property type="entry name" value="LTP_2"/>
    <property type="match status" value="1"/>
</dbReference>
<dbReference type="SUPFAM" id="SSF47699">
    <property type="entry name" value="Bifunctional inhibitor/lipid-transfer protein/seed storage 2S albumin"/>
    <property type="match status" value="1"/>
</dbReference>
<dbReference type="AlphaFoldDB" id="A0ABC9FQN6"/>
<proteinExistence type="inferred from homology"/>
<dbReference type="EMBL" id="OZ075117">
    <property type="protein sequence ID" value="CAL5080089.1"/>
    <property type="molecule type" value="Genomic_DNA"/>
</dbReference>
<gene>
    <name evidence="7" type="ORF">URODEC1_LOCUS107952</name>
</gene>
<dbReference type="Gene3D" id="1.10.110.10">
    <property type="entry name" value="Plant lipid-transfer and hydrophobic proteins"/>
    <property type="match status" value="1"/>
</dbReference>
<evidence type="ECO:0000313" key="7">
    <source>
        <dbReference type="EMBL" id="CAL5080089.1"/>
    </source>
</evidence>
<dbReference type="InterPro" id="IPR016140">
    <property type="entry name" value="Bifunc_inhib/LTP/seed_store"/>
</dbReference>
<reference evidence="7 8" key="2">
    <citation type="submission" date="2024-10" db="EMBL/GenBank/DDBJ databases">
        <authorList>
            <person name="Ryan C."/>
        </authorList>
    </citation>
    <scope>NUCLEOTIDE SEQUENCE [LARGE SCALE GENOMIC DNA]</scope>
</reference>
<keyword evidence="2 5" id="KW-0732">Signal</keyword>
<evidence type="ECO:0000256" key="1">
    <source>
        <dbReference type="ARBA" id="ARBA00009748"/>
    </source>
</evidence>
<feature type="signal peptide" evidence="5">
    <location>
        <begin position="1"/>
        <end position="29"/>
    </location>
</feature>
<dbReference type="CDD" id="cd00010">
    <property type="entry name" value="AAI_LTSS"/>
    <property type="match status" value="1"/>
</dbReference>
<evidence type="ECO:0000313" key="8">
    <source>
        <dbReference type="Proteomes" id="UP001497457"/>
    </source>
</evidence>
<name>A0ABC9FQN6_9POAL</name>
<sequence>MSPSSISMLITLLVVFVVVAPRLPASAAARDGGAAKDAMAPAPSASSEAAAHPMGLIDDIIGGIVHFHIPDLPLPAIIPCPPAFPIKIPLIPCYNYTSPRPPVTECRPSMVKFLPACAGFLTAGGGVSSPPRKCCNSIETLFYTDSAPFCYCHVINGDANKLLPAPVNQSHALNLLQHCGFGITPDDITYICKEQDQVPPMDAASPPPPRRN</sequence>
<organism evidence="7 8">
    <name type="scientific">Urochloa decumbens</name>
    <dbReference type="NCBI Taxonomy" id="240449"/>
    <lineage>
        <taxon>Eukaryota</taxon>
        <taxon>Viridiplantae</taxon>
        <taxon>Streptophyta</taxon>
        <taxon>Embryophyta</taxon>
        <taxon>Tracheophyta</taxon>
        <taxon>Spermatophyta</taxon>
        <taxon>Magnoliopsida</taxon>
        <taxon>Liliopsida</taxon>
        <taxon>Poales</taxon>
        <taxon>Poaceae</taxon>
        <taxon>PACMAD clade</taxon>
        <taxon>Panicoideae</taxon>
        <taxon>Panicodae</taxon>
        <taxon>Paniceae</taxon>
        <taxon>Melinidinae</taxon>
        <taxon>Urochloa</taxon>
    </lineage>
</organism>
<keyword evidence="8" id="KW-1185">Reference proteome</keyword>
<dbReference type="InterPro" id="IPR043325">
    <property type="entry name" value="LTSS"/>
</dbReference>
<feature type="chain" id="PRO_5044866870" description="Bifunctional inhibitor/plant lipid transfer protein/seed storage helical domain-containing protein" evidence="5">
    <location>
        <begin position="30"/>
        <end position="212"/>
    </location>
</feature>